<comment type="caution">
    <text evidence="1">The sequence shown here is derived from an EMBL/GenBank/DDBJ whole genome shotgun (WGS) entry which is preliminary data.</text>
</comment>
<dbReference type="AlphaFoldDB" id="A0A9P5YM67"/>
<dbReference type="OrthoDB" id="3044119at2759"/>
<organism evidence="1 2">
    <name type="scientific">Pholiota conissans</name>
    <dbReference type="NCBI Taxonomy" id="109636"/>
    <lineage>
        <taxon>Eukaryota</taxon>
        <taxon>Fungi</taxon>
        <taxon>Dikarya</taxon>
        <taxon>Basidiomycota</taxon>
        <taxon>Agaricomycotina</taxon>
        <taxon>Agaricomycetes</taxon>
        <taxon>Agaricomycetidae</taxon>
        <taxon>Agaricales</taxon>
        <taxon>Agaricineae</taxon>
        <taxon>Strophariaceae</taxon>
        <taxon>Pholiota</taxon>
    </lineage>
</organism>
<dbReference type="EMBL" id="MU155759">
    <property type="protein sequence ID" value="KAF9471104.1"/>
    <property type="molecule type" value="Genomic_DNA"/>
</dbReference>
<accession>A0A9P5YM67</accession>
<proteinExistence type="predicted"/>
<name>A0A9P5YM67_9AGAR</name>
<reference evidence="1" key="1">
    <citation type="submission" date="2020-11" db="EMBL/GenBank/DDBJ databases">
        <authorList>
            <consortium name="DOE Joint Genome Institute"/>
            <person name="Ahrendt S."/>
            <person name="Riley R."/>
            <person name="Andreopoulos W."/>
            <person name="Labutti K."/>
            <person name="Pangilinan J."/>
            <person name="Ruiz-Duenas F.J."/>
            <person name="Barrasa J.M."/>
            <person name="Sanchez-Garcia M."/>
            <person name="Camarero S."/>
            <person name="Miyauchi S."/>
            <person name="Serrano A."/>
            <person name="Linde D."/>
            <person name="Babiker R."/>
            <person name="Drula E."/>
            <person name="Ayuso-Fernandez I."/>
            <person name="Pacheco R."/>
            <person name="Padilla G."/>
            <person name="Ferreira P."/>
            <person name="Barriuso J."/>
            <person name="Kellner H."/>
            <person name="Castanera R."/>
            <person name="Alfaro M."/>
            <person name="Ramirez L."/>
            <person name="Pisabarro A.G."/>
            <person name="Kuo A."/>
            <person name="Tritt A."/>
            <person name="Lipzen A."/>
            <person name="He G."/>
            <person name="Yan M."/>
            <person name="Ng V."/>
            <person name="Cullen D."/>
            <person name="Martin F."/>
            <person name="Rosso M.-N."/>
            <person name="Henrissat B."/>
            <person name="Hibbett D."/>
            <person name="Martinez A.T."/>
            <person name="Grigoriev I.V."/>
        </authorList>
    </citation>
    <scope>NUCLEOTIDE SEQUENCE</scope>
    <source>
        <strain evidence="1">CIRM-BRFM 674</strain>
    </source>
</reference>
<evidence type="ECO:0000313" key="1">
    <source>
        <dbReference type="EMBL" id="KAF9471104.1"/>
    </source>
</evidence>
<dbReference type="Proteomes" id="UP000807469">
    <property type="component" value="Unassembled WGS sequence"/>
</dbReference>
<evidence type="ECO:0000313" key="2">
    <source>
        <dbReference type="Proteomes" id="UP000807469"/>
    </source>
</evidence>
<gene>
    <name evidence="1" type="ORF">BDN70DRAFT_939188</name>
</gene>
<keyword evidence="2" id="KW-1185">Reference proteome</keyword>
<sequence length="176" mass="19100">MSQGTPPTTNIPAGYVPYQTADGVEFLVPRYLVDIIKLERQAASRSAPGLPWALANNFLNPPVDPSKDTQLGGDVLIPAEPRISRNESDQLYSEITALMAQHGISFKDAAHRLFLAELAVARSEFDALHALSAVGNRIRGTISNNVARPVETIDLIAEGLLKPVPGETLRLHQARE</sequence>
<protein>
    <submittedName>
        <fullName evidence="1">Uncharacterized protein</fullName>
    </submittedName>
</protein>